<dbReference type="AlphaFoldDB" id="A0A820NMM2"/>
<protein>
    <submittedName>
        <fullName evidence="2">Uncharacterized protein</fullName>
    </submittedName>
</protein>
<proteinExistence type="predicted"/>
<accession>A0A820NMM2</accession>
<keyword evidence="1" id="KW-0472">Membrane</keyword>
<reference evidence="2" key="1">
    <citation type="submission" date="2021-02" db="EMBL/GenBank/DDBJ databases">
        <authorList>
            <person name="Nowell W R."/>
        </authorList>
    </citation>
    <scope>NUCLEOTIDE SEQUENCE</scope>
</reference>
<feature type="transmembrane region" description="Helical" evidence="1">
    <location>
        <begin position="61"/>
        <end position="82"/>
    </location>
</feature>
<name>A0A820NMM2_9BILA</name>
<evidence type="ECO:0000313" key="3">
    <source>
        <dbReference type="Proteomes" id="UP000663881"/>
    </source>
</evidence>
<evidence type="ECO:0000256" key="1">
    <source>
        <dbReference type="SAM" id="Phobius"/>
    </source>
</evidence>
<feature type="non-terminal residue" evidence="2">
    <location>
        <position position="100"/>
    </location>
</feature>
<keyword evidence="1" id="KW-1133">Transmembrane helix</keyword>
<dbReference type="EMBL" id="CAJOAY010026384">
    <property type="protein sequence ID" value="CAF4390250.1"/>
    <property type="molecule type" value="Genomic_DNA"/>
</dbReference>
<comment type="caution">
    <text evidence="2">The sequence shown here is derived from an EMBL/GenBank/DDBJ whole genome shotgun (WGS) entry which is preliminary data.</text>
</comment>
<keyword evidence="1" id="KW-0812">Transmembrane</keyword>
<dbReference type="Proteomes" id="UP000663881">
    <property type="component" value="Unassembled WGS sequence"/>
</dbReference>
<gene>
    <name evidence="2" type="ORF">OKA104_LOCUS50834</name>
</gene>
<sequence length="100" mass="11436">MNLTTLDSSLLIGFSMNSTIQELVDELMVEEWNSSTIYDGYYNECQPSKCSYSYQTKNDAIYIITTLIGLVGGLITVLKLIVPRLIKMMRRKKEITRSET</sequence>
<organism evidence="2 3">
    <name type="scientific">Adineta steineri</name>
    <dbReference type="NCBI Taxonomy" id="433720"/>
    <lineage>
        <taxon>Eukaryota</taxon>
        <taxon>Metazoa</taxon>
        <taxon>Spiralia</taxon>
        <taxon>Gnathifera</taxon>
        <taxon>Rotifera</taxon>
        <taxon>Eurotatoria</taxon>
        <taxon>Bdelloidea</taxon>
        <taxon>Adinetida</taxon>
        <taxon>Adinetidae</taxon>
        <taxon>Adineta</taxon>
    </lineage>
</organism>
<evidence type="ECO:0000313" key="2">
    <source>
        <dbReference type="EMBL" id="CAF4390250.1"/>
    </source>
</evidence>